<accession>A0ABZ0LM70</accession>
<dbReference type="RefSeq" id="WP_318099967.1">
    <property type="nucleotide sequence ID" value="NZ_CP137573.1"/>
</dbReference>
<keyword evidence="2" id="KW-1185">Reference proteome</keyword>
<evidence type="ECO:0000313" key="1">
    <source>
        <dbReference type="EMBL" id="WOX19904.1"/>
    </source>
</evidence>
<dbReference type="EMBL" id="CP137573">
    <property type="protein sequence ID" value="WOX19904.1"/>
    <property type="molecule type" value="Genomic_DNA"/>
</dbReference>
<name>A0ABZ0LM70_9ACTN</name>
<evidence type="ECO:0000313" key="2">
    <source>
        <dbReference type="Proteomes" id="UP001301731"/>
    </source>
</evidence>
<reference evidence="1 2" key="1">
    <citation type="submission" date="2023-10" db="EMBL/GenBank/DDBJ databases">
        <title>The genome sequence of Streptomyces sp. HUAS YS2.</title>
        <authorList>
            <person name="Mo P."/>
        </authorList>
    </citation>
    <scope>NUCLEOTIDE SEQUENCE [LARGE SCALE GENOMIC DNA]</scope>
    <source>
        <strain evidence="1 2">HUAS YS2</strain>
    </source>
</reference>
<dbReference type="Proteomes" id="UP001301731">
    <property type="component" value="Chromosome"/>
</dbReference>
<protein>
    <submittedName>
        <fullName evidence="1">Uncharacterized protein</fullName>
    </submittedName>
</protein>
<gene>
    <name evidence="1" type="ORF">R2D22_00150</name>
</gene>
<proteinExistence type="predicted"/>
<sequence>MRTASPEVNHCTPHAPQDPAGLMVGDAAVKLRGWLSSVLNGTTKHSVHTSKIRCACPAFAYTAYRDRLVSPCRLARWPF</sequence>
<organism evidence="1 2">
    <name type="scientific">Streptomyces solicathayae</name>
    <dbReference type="NCBI Taxonomy" id="3081768"/>
    <lineage>
        <taxon>Bacteria</taxon>
        <taxon>Bacillati</taxon>
        <taxon>Actinomycetota</taxon>
        <taxon>Actinomycetes</taxon>
        <taxon>Kitasatosporales</taxon>
        <taxon>Streptomycetaceae</taxon>
        <taxon>Streptomyces</taxon>
    </lineage>
</organism>